<feature type="compositionally biased region" description="Low complexity" evidence="1">
    <location>
        <begin position="542"/>
        <end position="554"/>
    </location>
</feature>
<protein>
    <submittedName>
        <fullName evidence="2">Uncharacterized protein</fullName>
    </submittedName>
</protein>
<dbReference type="GeneID" id="30013036"/>
<keyword evidence="3" id="KW-1185">Reference proteome</keyword>
<dbReference type="AlphaFoldDB" id="A0A178ZBB3"/>
<name>A0A178ZBB3_9EURO</name>
<feature type="region of interest" description="Disordered" evidence="1">
    <location>
        <begin position="38"/>
        <end position="92"/>
    </location>
</feature>
<dbReference type="OrthoDB" id="3363286at2759"/>
<dbReference type="Proteomes" id="UP000078343">
    <property type="component" value="Unassembled WGS sequence"/>
</dbReference>
<comment type="caution">
    <text evidence="2">The sequence shown here is derived from an EMBL/GenBank/DDBJ whole genome shotgun (WGS) entry which is preliminary data.</text>
</comment>
<evidence type="ECO:0000313" key="2">
    <source>
        <dbReference type="EMBL" id="OAP56756.1"/>
    </source>
</evidence>
<feature type="region of interest" description="Disordered" evidence="1">
    <location>
        <begin position="127"/>
        <end position="212"/>
    </location>
</feature>
<feature type="compositionally biased region" description="Polar residues" evidence="1">
    <location>
        <begin position="157"/>
        <end position="174"/>
    </location>
</feature>
<dbReference type="RefSeq" id="XP_018690123.1">
    <property type="nucleotide sequence ID" value="XM_018840376.1"/>
</dbReference>
<gene>
    <name evidence="2" type="ORF">AYL99_08868</name>
</gene>
<proteinExistence type="predicted"/>
<dbReference type="STRING" id="1367422.A0A178ZBB3"/>
<feature type="region of interest" description="Disordered" evidence="1">
    <location>
        <begin position="483"/>
        <end position="503"/>
    </location>
</feature>
<feature type="compositionally biased region" description="Low complexity" evidence="1">
    <location>
        <begin position="138"/>
        <end position="147"/>
    </location>
</feature>
<feature type="region of interest" description="Disordered" evidence="1">
    <location>
        <begin position="711"/>
        <end position="746"/>
    </location>
</feature>
<evidence type="ECO:0000313" key="3">
    <source>
        <dbReference type="Proteomes" id="UP000078343"/>
    </source>
</evidence>
<reference evidence="2 3" key="1">
    <citation type="submission" date="2016-04" db="EMBL/GenBank/DDBJ databases">
        <title>Draft genome of Fonsecaea erecta CBS 125763.</title>
        <authorList>
            <person name="Weiss V.A."/>
            <person name="Vicente V.A."/>
            <person name="Raittz R.T."/>
            <person name="Moreno L.F."/>
            <person name="De Souza E.M."/>
            <person name="Pedrosa F.O."/>
            <person name="Steffens M.B."/>
            <person name="Faoro H."/>
            <person name="Tadra-Sfeir M.Z."/>
            <person name="Najafzadeh M.J."/>
            <person name="Felipe M.S."/>
            <person name="Teixeira M."/>
            <person name="Sun J."/>
            <person name="Xi L."/>
            <person name="Gomes R."/>
            <person name="De Azevedo C.M."/>
            <person name="Salgado C.G."/>
            <person name="Da Silva M.B."/>
            <person name="Nascimento M.F."/>
            <person name="Queiroz-Telles F."/>
            <person name="Attili D.S."/>
            <person name="Gorbushina A."/>
        </authorList>
    </citation>
    <scope>NUCLEOTIDE SEQUENCE [LARGE SCALE GENOMIC DNA]</scope>
    <source>
        <strain evidence="2 3">CBS 125763</strain>
    </source>
</reference>
<feature type="compositionally biased region" description="Basic and acidic residues" evidence="1">
    <location>
        <begin position="737"/>
        <end position="746"/>
    </location>
</feature>
<sequence>MSLPCPYRHVSYATWRLDVIRTVCQSFDEPRSRPSVLLRENQRPYFRNASTSRSATKKSHDGSAPVPPSVTGSDKKDTRPDGPFSPYSESGRRAIKDLLSDLKKASKKIRLGDDNGESYRFGSHKSLALDTSGGATTQQESPSQSLPPDLPLRKYHSTQGESLDASSVEGQQAIQDLLTELQGGGGDRHRRGGKAASSRRPERETPPALQSPIIARVARARRQREERKEHPSYRRIKGLKNNPWAEILASPLRACQGSGARQPSDLLLDFGYVKNQRDGKIYLMPADLADVDALEAELTAELATLECRPRTLDGGSEVKADMISTVNADGSAGSSNEASQKTADYTATTRRYIPVQSRLLTNITFLRLVTDKVTQRSKKTPQVPAPTTFETRPGEVSKLIHFETRESISTAHHYLQNTYRFDSAVGGQDTFATGSSSPAAGQAIARFSLAKLQWQPDIPLRIAEIIRKRILTALKLLADSASAARSQPLPARPSGAIALPTPRDGMFSGEELRRLMRATSSTTSPTGLKIRAVASEPKEGPSPHSGSSTSSDVDVSVPLQTHAPVTIQDAEYHALGHSEWLPGSIFLGIGNDDVANPDSSDSVSSSLPPLPSNNPLIPPMIAVSDTYRFPVFSLRHLFTNATAPNASDLEELNNLIRQESIFQHPHQTSRGEGDAGGHLVLIRPVPGPAKAVIEEVWRLWRYLGGRNMDWSFTSGTERESGAENRVNYMDNEDTEHDEERRPKPNY</sequence>
<accession>A0A178ZBB3</accession>
<evidence type="ECO:0000256" key="1">
    <source>
        <dbReference type="SAM" id="MobiDB-lite"/>
    </source>
</evidence>
<feature type="region of interest" description="Disordered" evidence="1">
    <location>
        <begin position="534"/>
        <end position="554"/>
    </location>
</feature>
<organism evidence="2 3">
    <name type="scientific">Fonsecaea erecta</name>
    <dbReference type="NCBI Taxonomy" id="1367422"/>
    <lineage>
        <taxon>Eukaryota</taxon>
        <taxon>Fungi</taxon>
        <taxon>Dikarya</taxon>
        <taxon>Ascomycota</taxon>
        <taxon>Pezizomycotina</taxon>
        <taxon>Eurotiomycetes</taxon>
        <taxon>Chaetothyriomycetidae</taxon>
        <taxon>Chaetothyriales</taxon>
        <taxon>Herpotrichiellaceae</taxon>
        <taxon>Fonsecaea</taxon>
    </lineage>
</organism>
<dbReference type="EMBL" id="LVYI01000008">
    <property type="protein sequence ID" value="OAP56756.1"/>
    <property type="molecule type" value="Genomic_DNA"/>
</dbReference>